<dbReference type="Proteomes" id="UP000195880">
    <property type="component" value="Chromosome"/>
</dbReference>
<keyword evidence="1" id="KW-0418">Kinase</keyword>
<accession>A0A1Z1WJC3</accession>
<gene>
    <name evidence="3" type="ORF">SMD44_05998</name>
</gene>
<dbReference type="InterPro" id="IPR036890">
    <property type="entry name" value="HATPase_C_sf"/>
</dbReference>
<dbReference type="Gene3D" id="3.30.565.10">
    <property type="entry name" value="Histidine kinase-like ATPase, C-terminal domain"/>
    <property type="match status" value="1"/>
</dbReference>
<dbReference type="CDD" id="cd16936">
    <property type="entry name" value="HATPase_RsbW-like"/>
    <property type="match status" value="1"/>
</dbReference>
<proteinExistence type="predicted"/>
<dbReference type="GO" id="GO:0004674">
    <property type="term" value="F:protein serine/threonine kinase activity"/>
    <property type="evidence" value="ECO:0007669"/>
    <property type="project" value="UniProtKB-KW"/>
</dbReference>
<dbReference type="EMBL" id="CP021748">
    <property type="protein sequence ID" value="ARX86526.1"/>
    <property type="molecule type" value="Genomic_DNA"/>
</dbReference>
<dbReference type="PANTHER" id="PTHR35526">
    <property type="entry name" value="ANTI-SIGMA-F FACTOR RSBW-RELATED"/>
    <property type="match status" value="1"/>
</dbReference>
<dbReference type="RefSeq" id="WP_087885894.1">
    <property type="nucleotide sequence ID" value="NZ_CP021748.1"/>
</dbReference>
<name>A0A1Z1WJC3_9ACTN</name>
<evidence type="ECO:0000259" key="2">
    <source>
        <dbReference type="Pfam" id="PF13581"/>
    </source>
</evidence>
<dbReference type="InterPro" id="IPR050267">
    <property type="entry name" value="Anti-sigma-factor_SerPK"/>
</dbReference>
<keyword evidence="4" id="KW-1185">Reference proteome</keyword>
<dbReference type="STRING" id="67267.GCA_000716675_06127"/>
<keyword evidence="1" id="KW-0808">Transferase</keyword>
<dbReference type="SUPFAM" id="SSF55874">
    <property type="entry name" value="ATPase domain of HSP90 chaperone/DNA topoisomerase II/histidine kinase"/>
    <property type="match status" value="1"/>
</dbReference>
<evidence type="ECO:0000256" key="1">
    <source>
        <dbReference type="ARBA" id="ARBA00022527"/>
    </source>
</evidence>
<protein>
    <recommendedName>
        <fullName evidence="2">Histidine kinase/HSP90-like ATPase domain-containing protein</fullName>
    </recommendedName>
</protein>
<dbReference type="Pfam" id="PF13581">
    <property type="entry name" value="HATPase_c_2"/>
    <property type="match status" value="1"/>
</dbReference>
<dbReference type="KEGG" id="salf:SMD44_05998"/>
<evidence type="ECO:0000313" key="3">
    <source>
        <dbReference type="EMBL" id="ARX86526.1"/>
    </source>
</evidence>
<sequence>MRITNPPALSRAPLPTRNWFASYPLTPASARLARQHSRLRLAAWQWRGDLDDAVLVVSELVANAARHGKVTGHHLWLRLALAEDDELIVDVSDPRREFPAFEGGGAASGEGGRGLVVVRQLVRELEWFPRDGQGKTVRATLPRKG</sequence>
<feature type="domain" description="Histidine kinase/HSP90-like ATPase" evidence="2">
    <location>
        <begin position="26"/>
        <end position="140"/>
    </location>
</feature>
<dbReference type="PANTHER" id="PTHR35526:SF3">
    <property type="entry name" value="ANTI-SIGMA-F FACTOR RSBW"/>
    <property type="match status" value="1"/>
</dbReference>
<keyword evidence="1" id="KW-0723">Serine/threonine-protein kinase</keyword>
<evidence type="ECO:0000313" key="4">
    <source>
        <dbReference type="Proteomes" id="UP000195880"/>
    </source>
</evidence>
<organism evidence="3 4">
    <name type="scientific">Streptomyces alboflavus</name>
    <dbReference type="NCBI Taxonomy" id="67267"/>
    <lineage>
        <taxon>Bacteria</taxon>
        <taxon>Bacillati</taxon>
        <taxon>Actinomycetota</taxon>
        <taxon>Actinomycetes</taxon>
        <taxon>Kitasatosporales</taxon>
        <taxon>Streptomycetaceae</taxon>
        <taxon>Streptomyces</taxon>
    </lineage>
</organism>
<dbReference type="OrthoDB" id="4324295at2"/>
<reference evidence="3 4" key="1">
    <citation type="submission" date="2017-05" db="EMBL/GenBank/DDBJ databases">
        <title>Streptomyces alboflavus Genome sequencing and assembly.</title>
        <authorList>
            <person name="Wang Y."/>
            <person name="Du B."/>
            <person name="Ding Y."/>
            <person name="Liu H."/>
            <person name="Hou Q."/>
            <person name="Liu K."/>
            <person name="Wang C."/>
            <person name="Yao L."/>
        </authorList>
    </citation>
    <scope>NUCLEOTIDE SEQUENCE [LARGE SCALE GENOMIC DNA]</scope>
    <source>
        <strain evidence="3 4">MDJK44</strain>
    </source>
</reference>
<dbReference type="InterPro" id="IPR003594">
    <property type="entry name" value="HATPase_dom"/>
</dbReference>
<dbReference type="AlphaFoldDB" id="A0A1Z1WJC3"/>
<dbReference type="eggNOG" id="COG2172">
    <property type="taxonomic scope" value="Bacteria"/>
</dbReference>